<evidence type="ECO:0000256" key="4">
    <source>
        <dbReference type="ARBA" id="ARBA00022967"/>
    </source>
</evidence>
<dbReference type="GO" id="GO:0005524">
    <property type="term" value="F:ATP binding"/>
    <property type="evidence" value="ECO:0007669"/>
    <property type="project" value="UniProtKB-KW"/>
</dbReference>
<evidence type="ECO:0000313" key="8">
    <source>
        <dbReference type="Proteomes" id="UP000184048"/>
    </source>
</evidence>
<protein>
    <submittedName>
        <fullName evidence="7">Iron complex transport system ATP-binding protein</fullName>
    </submittedName>
</protein>
<keyword evidence="1" id="KW-0813">Transport</keyword>
<organism evidence="7 8">
    <name type="scientific">Flavisolibacter ginsengisoli DSM 18119</name>
    <dbReference type="NCBI Taxonomy" id="1121884"/>
    <lineage>
        <taxon>Bacteria</taxon>
        <taxon>Pseudomonadati</taxon>
        <taxon>Bacteroidota</taxon>
        <taxon>Chitinophagia</taxon>
        <taxon>Chitinophagales</taxon>
        <taxon>Chitinophagaceae</taxon>
        <taxon>Flavisolibacter</taxon>
    </lineage>
</organism>
<dbReference type="PANTHER" id="PTHR42794">
    <property type="entry name" value="HEMIN IMPORT ATP-BINDING PROTEIN HMUV"/>
    <property type="match status" value="1"/>
</dbReference>
<evidence type="ECO:0000256" key="3">
    <source>
        <dbReference type="ARBA" id="ARBA00022840"/>
    </source>
</evidence>
<keyword evidence="8" id="KW-1185">Reference proteome</keyword>
<evidence type="ECO:0000256" key="2">
    <source>
        <dbReference type="ARBA" id="ARBA00022741"/>
    </source>
</evidence>
<proteinExistence type="predicted"/>
<dbReference type="Gene3D" id="3.40.50.300">
    <property type="entry name" value="P-loop containing nucleotide triphosphate hydrolases"/>
    <property type="match status" value="1"/>
</dbReference>
<dbReference type="STRING" id="1121884.SAMN02745131_02637"/>
<dbReference type="Proteomes" id="UP000184048">
    <property type="component" value="Unassembled WGS sequence"/>
</dbReference>
<sequence length="264" mass="29914">MGKKEGSMLEAKDLSFKIAGKHLLQSTSVNFRANAFHVIMGANGAGKSTLLKLMAGDIQPTTGEVLFDSKDLRNYTRLQLARRRGVLSQHYNITFPITVGDMVMMGRYPYFDNIPNQKDITIQQQAMKLMGVEAFYDRDYNTLSGGEAQKVQMSRVLSQVWQEETLESKIIFLDEPVSHLDIKYQYQLLQVAKDLCQQNITVIAILHDINLAISFADRLLLMKQGVIKYDLSSIGEISTEMLEDVFDVKLRLLHPQGHKPVVIF</sequence>
<dbReference type="SUPFAM" id="SSF52540">
    <property type="entry name" value="P-loop containing nucleoside triphosphate hydrolases"/>
    <property type="match status" value="1"/>
</dbReference>
<reference evidence="7 8" key="1">
    <citation type="submission" date="2016-11" db="EMBL/GenBank/DDBJ databases">
        <authorList>
            <person name="Jaros S."/>
            <person name="Januszkiewicz K."/>
            <person name="Wedrychowicz H."/>
        </authorList>
    </citation>
    <scope>NUCLEOTIDE SEQUENCE [LARGE SCALE GENOMIC DNA]</scope>
    <source>
        <strain evidence="7 8">DSM 18119</strain>
    </source>
</reference>
<dbReference type="OrthoDB" id="9806726at2"/>
<evidence type="ECO:0000256" key="1">
    <source>
        <dbReference type="ARBA" id="ARBA00022448"/>
    </source>
</evidence>
<dbReference type="GO" id="GO:0016887">
    <property type="term" value="F:ATP hydrolysis activity"/>
    <property type="evidence" value="ECO:0007669"/>
    <property type="project" value="InterPro"/>
</dbReference>
<gene>
    <name evidence="7" type="ORF">SAMN02745131_02637</name>
</gene>
<keyword evidence="3 7" id="KW-0067">ATP-binding</keyword>
<name>A0A1M5BM73_9BACT</name>
<comment type="function">
    <text evidence="5">Part of the ABC transporter complex HmuTUV involved in hemin import. Responsible for energy coupling to the transport system.</text>
</comment>
<dbReference type="InterPro" id="IPR017871">
    <property type="entry name" value="ABC_transporter-like_CS"/>
</dbReference>
<dbReference type="AlphaFoldDB" id="A0A1M5BM73"/>
<dbReference type="PROSITE" id="PS50893">
    <property type="entry name" value="ABC_TRANSPORTER_2"/>
    <property type="match status" value="1"/>
</dbReference>
<dbReference type="InterPro" id="IPR003439">
    <property type="entry name" value="ABC_transporter-like_ATP-bd"/>
</dbReference>
<dbReference type="PROSITE" id="PS00211">
    <property type="entry name" value="ABC_TRANSPORTER_1"/>
    <property type="match status" value="1"/>
</dbReference>
<feature type="domain" description="ABC transporter" evidence="6">
    <location>
        <begin position="9"/>
        <end position="249"/>
    </location>
</feature>
<dbReference type="InterPro" id="IPR003593">
    <property type="entry name" value="AAA+_ATPase"/>
</dbReference>
<dbReference type="SMART" id="SM00382">
    <property type="entry name" value="AAA"/>
    <property type="match status" value="1"/>
</dbReference>
<dbReference type="InterPro" id="IPR027417">
    <property type="entry name" value="P-loop_NTPase"/>
</dbReference>
<dbReference type="Pfam" id="PF00005">
    <property type="entry name" value="ABC_tran"/>
    <property type="match status" value="1"/>
</dbReference>
<accession>A0A1M5BM73</accession>
<evidence type="ECO:0000256" key="5">
    <source>
        <dbReference type="ARBA" id="ARBA00037066"/>
    </source>
</evidence>
<dbReference type="CDD" id="cd03214">
    <property type="entry name" value="ABC_Iron-Siderophores_B12_Hemin"/>
    <property type="match status" value="1"/>
</dbReference>
<keyword evidence="4" id="KW-1278">Translocase</keyword>
<dbReference type="PANTHER" id="PTHR42794:SF1">
    <property type="entry name" value="HEMIN IMPORT ATP-BINDING PROTEIN HMUV"/>
    <property type="match status" value="1"/>
</dbReference>
<evidence type="ECO:0000259" key="6">
    <source>
        <dbReference type="PROSITE" id="PS50893"/>
    </source>
</evidence>
<dbReference type="NCBIfam" id="NF010068">
    <property type="entry name" value="PRK13548.1"/>
    <property type="match status" value="1"/>
</dbReference>
<keyword evidence="2" id="KW-0547">Nucleotide-binding</keyword>
<evidence type="ECO:0000313" key="7">
    <source>
        <dbReference type="EMBL" id="SHF43312.1"/>
    </source>
</evidence>
<dbReference type="EMBL" id="FQUU01000010">
    <property type="protein sequence ID" value="SHF43312.1"/>
    <property type="molecule type" value="Genomic_DNA"/>
</dbReference>